<evidence type="ECO:0000259" key="2">
    <source>
        <dbReference type="Pfam" id="PF13511"/>
    </source>
</evidence>
<feature type="region of interest" description="Disordered" evidence="1">
    <location>
        <begin position="60"/>
        <end position="89"/>
    </location>
</feature>
<sequence>MKQFLLGILCALALAGGAAAYVWYRAPEWLPHDWRRDNPRSRDYAPAVYRWRDADGVLQLTDTPPTDRPYDTVRVDPDTNIVPDTLPRR</sequence>
<evidence type="ECO:0000256" key="1">
    <source>
        <dbReference type="SAM" id="MobiDB-lite"/>
    </source>
</evidence>
<feature type="compositionally biased region" description="Basic and acidic residues" evidence="1">
    <location>
        <begin position="68"/>
        <end position="77"/>
    </location>
</feature>
<dbReference type="AlphaFoldDB" id="A0A7W8D8R8"/>
<dbReference type="RefSeq" id="WP_183961209.1">
    <property type="nucleotide sequence ID" value="NZ_JACHHP010000004.1"/>
</dbReference>
<proteinExistence type="predicted"/>
<keyword evidence="4" id="KW-1185">Reference proteome</keyword>
<dbReference type="EMBL" id="JACHHP010000004">
    <property type="protein sequence ID" value="MBB5208666.1"/>
    <property type="molecule type" value="Genomic_DNA"/>
</dbReference>
<evidence type="ECO:0000313" key="4">
    <source>
        <dbReference type="Proteomes" id="UP000521199"/>
    </source>
</evidence>
<dbReference type="InterPro" id="IPR025392">
    <property type="entry name" value="DUF4124"/>
</dbReference>
<dbReference type="Pfam" id="PF13511">
    <property type="entry name" value="DUF4124"/>
    <property type="match status" value="1"/>
</dbReference>
<evidence type="ECO:0000313" key="3">
    <source>
        <dbReference type="EMBL" id="MBB5208666.1"/>
    </source>
</evidence>
<gene>
    <name evidence="3" type="ORF">HNQ52_002216</name>
</gene>
<feature type="domain" description="DUF4124" evidence="2">
    <location>
        <begin position="45"/>
        <end position="85"/>
    </location>
</feature>
<organism evidence="3 4">
    <name type="scientific">Chiayiivirga flava</name>
    <dbReference type="NCBI Taxonomy" id="659595"/>
    <lineage>
        <taxon>Bacteria</taxon>
        <taxon>Pseudomonadati</taxon>
        <taxon>Pseudomonadota</taxon>
        <taxon>Gammaproteobacteria</taxon>
        <taxon>Lysobacterales</taxon>
        <taxon>Lysobacteraceae</taxon>
        <taxon>Chiayiivirga</taxon>
    </lineage>
</organism>
<reference evidence="3 4" key="1">
    <citation type="submission" date="2020-08" db="EMBL/GenBank/DDBJ databases">
        <title>Genomic Encyclopedia of Type Strains, Phase IV (KMG-IV): sequencing the most valuable type-strain genomes for metagenomic binning, comparative biology and taxonomic classification.</title>
        <authorList>
            <person name="Goeker M."/>
        </authorList>
    </citation>
    <scope>NUCLEOTIDE SEQUENCE [LARGE SCALE GENOMIC DNA]</scope>
    <source>
        <strain evidence="3 4">DSM 24163</strain>
    </source>
</reference>
<name>A0A7W8D8R8_9GAMM</name>
<comment type="caution">
    <text evidence="3">The sequence shown here is derived from an EMBL/GenBank/DDBJ whole genome shotgun (WGS) entry which is preliminary data.</text>
</comment>
<dbReference type="Proteomes" id="UP000521199">
    <property type="component" value="Unassembled WGS sequence"/>
</dbReference>
<accession>A0A7W8D8R8</accession>
<protein>
    <recommendedName>
        <fullName evidence="2">DUF4124 domain-containing protein</fullName>
    </recommendedName>
</protein>